<name>A0ABU1ZBX6_9BURK</name>
<sequence length="169" mass="17709">MQRRRLLKLGLGAAVVIGIAGVGVALIKPGLVDNKLSPGSRELMRAAAQAVLSDLLPPAGAAREAALDAQLGRLDAFIAGMPAATRKELSDALGLLGTAAGRFALVGLSKPWAEAGTQDVQQALEAMRLSSSNTRQQVYHALRDLNAIAFFTEPGNWQTAGYPGQREIP</sequence>
<reference evidence="1 2" key="1">
    <citation type="submission" date="2023-07" db="EMBL/GenBank/DDBJ databases">
        <title>Sorghum-associated microbial communities from plants grown in Nebraska, USA.</title>
        <authorList>
            <person name="Schachtman D."/>
        </authorList>
    </citation>
    <scope>NUCLEOTIDE SEQUENCE [LARGE SCALE GENOMIC DNA]</scope>
    <source>
        <strain evidence="1 2">BE310</strain>
    </source>
</reference>
<keyword evidence="2" id="KW-1185">Reference proteome</keyword>
<dbReference type="Proteomes" id="UP001180536">
    <property type="component" value="Unassembled WGS sequence"/>
</dbReference>
<evidence type="ECO:0000313" key="1">
    <source>
        <dbReference type="EMBL" id="MDR7298128.1"/>
    </source>
</evidence>
<protein>
    <recommendedName>
        <fullName evidence="3">Twin-arginine translocation pathway signal protein</fullName>
    </recommendedName>
</protein>
<proteinExistence type="predicted"/>
<dbReference type="EMBL" id="JAVDXQ010000004">
    <property type="protein sequence ID" value="MDR7298128.1"/>
    <property type="molecule type" value="Genomic_DNA"/>
</dbReference>
<evidence type="ECO:0008006" key="3">
    <source>
        <dbReference type="Google" id="ProtNLM"/>
    </source>
</evidence>
<evidence type="ECO:0000313" key="2">
    <source>
        <dbReference type="Proteomes" id="UP001180536"/>
    </source>
</evidence>
<organism evidence="1 2">
    <name type="scientific">Pelomonas aquatica</name>
    <dbReference type="NCBI Taxonomy" id="431058"/>
    <lineage>
        <taxon>Bacteria</taxon>
        <taxon>Pseudomonadati</taxon>
        <taxon>Pseudomonadota</taxon>
        <taxon>Betaproteobacteria</taxon>
        <taxon>Burkholderiales</taxon>
        <taxon>Sphaerotilaceae</taxon>
        <taxon>Roseateles</taxon>
    </lineage>
</organism>
<accession>A0ABU1ZBX6</accession>
<gene>
    <name evidence="1" type="ORF">J2X16_003477</name>
</gene>
<comment type="caution">
    <text evidence="1">The sequence shown here is derived from an EMBL/GenBank/DDBJ whole genome shotgun (WGS) entry which is preliminary data.</text>
</comment>
<dbReference type="RefSeq" id="WP_310347059.1">
    <property type="nucleotide sequence ID" value="NZ_JAVDXQ010000004.1"/>
</dbReference>